<evidence type="ECO:0000256" key="2">
    <source>
        <dbReference type="SAM" id="Phobius"/>
    </source>
</evidence>
<dbReference type="Proteomes" id="UP000001075">
    <property type="component" value="Unassembled WGS sequence"/>
</dbReference>
<keyword evidence="2" id="KW-0812">Transmembrane</keyword>
<reference evidence="3" key="1">
    <citation type="submission" date="2011-08" db="EMBL/GenBank/DDBJ databases">
        <title>The genomic sequence of the Chinese hamster ovary CHO-K1 cell line.</title>
        <authorList>
            <person name="Xu X."/>
            <person name="Nagarajan H."/>
            <person name="Lewis N.E."/>
            <person name="Pan S."/>
            <person name="Cai Z."/>
            <person name="Liu X."/>
            <person name="Chen W."/>
            <person name="Xie M."/>
            <person name="Wang W."/>
            <person name="Hammond S."/>
            <person name="Andersen M.R."/>
            <person name="Neff N."/>
            <person name="Passarelli B."/>
            <person name="Koh W."/>
            <person name="Fan C.H."/>
            <person name="Wang J."/>
            <person name="Gui Y."/>
            <person name="Lee K.H."/>
            <person name="Betenbaugh M.J."/>
            <person name="Quake S.R."/>
            <person name="Famili I."/>
            <person name="Palsson B.O."/>
            <person name="Wang J."/>
        </authorList>
    </citation>
    <scope>NUCLEOTIDE SEQUENCE</scope>
</reference>
<protein>
    <submittedName>
        <fullName evidence="3">Uncharacterized protein</fullName>
    </submittedName>
</protein>
<organism evidence="3 4">
    <name type="scientific">Cricetulus griseus</name>
    <name type="common">Chinese hamster</name>
    <name type="synonym">Cricetulus barabensis griseus</name>
    <dbReference type="NCBI Taxonomy" id="10029"/>
    <lineage>
        <taxon>Eukaryota</taxon>
        <taxon>Metazoa</taxon>
        <taxon>Chordata</taxon>
        <taxon>Craniata</taxon>
        <taxon>Vertebrata</taxon>
        <taxon>Euteleostomi</taxon>
        <taxon>Mammalia</taxon>
        <taxon>Eutheria</taxon>
        <taxon>Euarchontoglires</taxon>
        <taxon>Glires</taxon>
        <taxon>Rodentia</taxon>
        <taxon>Myomorpha</taxon>
        <taxon>Muroidea</taxon>
        <taxon>Cricetidae</taxon>
        <taxon>Cricetinae</taxon>
        <taxon>Cricetulus</taxon>
    </lineage>
</organism>
<evidence type="ECO:0000313" key="4">
    <source>
        <dbReference type="Proteomes" id="UP000001075"/>
    </source>
</evidence>
<feature type="region of interest" description="Disordered" evidence="1">
    <location>
        <begin position="57"/>
        <end position="79"/>
    </location>
</feature>
<keyword evidence="2" id="KW-0472">Membrane</keyword>
<keyword evidence="2" id="KW-1133">Transmembrane helix</keyword>
<feature type="transmembrane region" description="Helical" evidence="2">
    <location>
        <begin position="9"/>
        <end position="26"/>
    </location>
</feature>
<proteinExistence type="predicted"/>
<evidence type="ECO:0000256" key="1">
    <source>
        <dbReference type="SAM" id="MobiDB-lite"/>
    </source>
</evidence>
<accession>G3HSV6</accession>
<gene>
    <name evidence="3" type="ORF">I79_013954</name>
</gene>
<dbReference type="InParanoid" id="G3HSV6"/>
<name>G3HSV6_CRIGR</name>
<feature type="compositionally biased region" description="Low complexity" evidence="1">
    <location>
        <begin position="60"/>
        <end position="74"/>
    </location>
</feature>
<dbReference type="EMBL" id="JH000676">
    <property type="protein sequence ID" value="EGV92083.1"/>
    <property type="molecule type" value="Genomic_DNA"/>
</dbReference>
<sequence>MGPSSLLKYFYFVPCFCFWGFLTVWVPQSLALLDITATTSTLVYSSIWGIYSSLAGSKDSQPSRQSHESSSQVSGKACTYPPKMEVGGSTELLGVLTSS</sequence>
<evidence type="ECO:0000313" key="3">
    <source>
        <dbReference type="EMBL" id="EGV92083.1"/>
    </source>
</evidence>
<dbReference type="AlphaFoldDB" id="G3HSV6"/>